<dbReference type="PROSITE" id="PS50035">
    <property type="entry name" value="PLD"/>
    <property type="match status" value="1"/>
</dbReference>
<dbReference type="PANTHER" id="PTHR43856">
    <property type="entry name" value="CARDIOLIPIN HYDROLASE"/>
    <property type="match status" value="1"/>
</dbReference>
<comment type="caution">
    <text evidence="9">The sequence shown here is derived from an EMBL/GenBank/DDBJ whole genome shotgun (WGS) entry which is preliminary data.</text>
</comment>
<dbReference type="GO" id="GO:0016042">
    <property type="term" value="P:lipid catabolic process"/>
    <property type="evidence" value="ECO:0007669"/>
    <property type="project" value="UniProtKB-KW"/>
</dbReference>
<dbReference type="InterPro" id="IPR051406">
    <property type="entry name" value="PLD_domain"/>
</dbReference>
<evidence type="ECO:0000313" key="9">
    <source>
        <dbReference type="EMBL" id="NML25966.1"/>
    </source>
</evidence>
<dbReference type="Proteomes" id="UP000580043">
    <property type="component" value="Unassembled WGS sequence"/>
</dbReference>
<organism evidence="9 10">
    <name type="scientific">Zoogloea dura</name>
    <dbReference type="NCBI Taxonomy" id="2728840"/>
    <lineage>
        <taxon>Bacteria</taxon>
        <taxon>Pseudomonadati</taxon>
        <taxon>Pseudomonadota</taxon>
        <taxon>Betaproteobacteria</taxon>
        <taxon>Rhodocyclales</taxon>
        <taxon>Zoogloeaceae</taxon>
        <taxon>Zoogloea</taxon>
    </lineage>
</organism>
<evidence type="ECO:0000256" key="5">
    <source>
        <dbReference type="ARBA" id="ARBA00022963"/>
    </source>
</evidence>
<gene>
    <name evidence="9" type="ORF">HHL15_09450</name>
</gene>
<dbReference type="Gene3D" id="3.30.870.10">
    <property type="entry name" value="Endonuclease Chain A"/>
    <property type="match status" value="1"/>
</dbReference>
<keyword evidence="6" id="KW-0443">Lipid metabolism</keyword>
<dbReference type="CDD" id="cd09170">
    <property type="entry name" value="PLDc_Nuc"/>
    <property type="match status" value="1"/>
</dbReference>
<evidence type="ECO:0000256" key="4">
    <source>
        <dbReference type="ARBA" id="ARBA00022801"/>
    </source>
</evidence>
<dbReference type="EMBL" id="JABBGA010000006">
    <property type="protein sequence ID" value="NML25966.1"/>
    <property type="molecule type" value="Genomic_DNA"/>
</dbReference>
<dbReference type="GO" id="GO:0004630">
    <property type="term" value="F:phospholipase D activity"/>
    <property type="evidence" value="ECO:0007669"/>
    <property type="project" value="UniProtKB-EC"/>
</dbReference>
<name>A0A848G4R3_9RHOO</name>
<feature type="domain" description="PLD phosphodiesterase" evidence="8">
    <location>
        <begin position="105"/>
        <end position="136"/>
    </location>
</feature>
<dbReference type="PANTHER" id="PTHR43856:SF1">
    <property type="entry name" value="MITOCHONDRIAL CARDIOLIPIN HYDROLASE"/>
    <property type="match status" value="1"/>
</dbReference>
<accession>A0A848G4R3</accession>
<dbReference type="SUPFAM" id="SSF56024">
    <property type="entry name" value="Phospholipase D/nuclease"/>
    <property type="match status" value="1"/>
</dbReference>
<protein>
    <recommendedName>
        <fullName evidence="3">phospholipase D</fullName>
        <ecNumber evidence="3">3.1.4.4</ecNumber>
    </recommendedName>
</protein>
<evidence type="ECO:0000256" key="2">
    <source>
        <dbReference type="ARBA" id="ARBA00008664"/>
    </source>
</evidence>
<dbReference type="Pfam" id="PF13091">
    <property type="entry name" value="PLDc_2"/>
    <property type="match status" value="1"/>
</dbReference>
<comment type="catalytic activity">
    <reaction evidence="1">
        <text>a 1,2-diacyl-sn-glycero-3-phosphocholine + H2O = a 1,2-diacyl-sn-glycero-3-phosphate + choline + H(+)</text>
        <dbReference type="Rhea" id="RHEA:14445"/>
        <dbReference type="ChEBI" id="CHEBI:15354"/>
        <dbReference type="ChEBI" id="CHEBI:15377"/>
        <dbReference type="ChEBI" id="CHEBI:15378"/>
        <dbReference type="ChEBI" id="CHEBI:57643"/>
        <dbReference type="ChEBI" id="CHEBI:58608"/>
        <dbReference type="EC" id="3.1.4.4"/>
    </reaction>
</comment>
<evidence type="ECO:0000256" key="1">
    <source>
        <dbReference type="ARBA" id="ARBA00000798"/>
    </source>
</evidence>
<feature type="compositionally biased region" description="Basic and acidic residues" evidence="7">
    <location>
        <begin position="179"/>
        <end position="195"/>
    </location>
</feature>
<evidence type="ECO:0000256" key="6">
    <source>
        <dbReference type="ARBA" id="ARBA00023098"/>
    </source>
</evidence>
<comment type="similarity">
    <text evidence="2">Belongs to the phospholipase D family.</text>
</comment>
<dbReference type="GO" id="GO:0006793">
    <property type="term" value="P:phosphorus metabolic process"/>
    <property type="evidence" value="ECO:0007669"/>
    <property type="project" value="UniProtKB-ARBA"/>
</dbReference>
<evidence type="ECO:0000256" key="3">
    <source>
        <dbReference type="ARBA" id="ARBA00012027"/>
    </source>
</evidence>
<evidence type="ECO:0000313" key="10">
    <source>
        <dbReference type="Proteomes" id="UP000580043"/>
    </source>
</evidence>
<reference evidence="9 10" key="1">
    <citation type="submission" date="2020-04" db="EMBL/GenBank/DDBJ databases">
        <title>Zoogloea sp. G-4-1-14 isolated from soil.</title>
        <authorList>
            <person name="Dahal R.H."/>
        </authorList>
    </citation>
    <scope>NUCLEOTIDE SEQUENCE [LARGE SCALE GENOMIC DNA]</scope>
    <source>
        <strain evidence="9 10">G-4-1-14</strain>
    </source>
</reference>
<keyword evidence="10" id="KW-1185">Reference proteome</keyword>
<keyword evidence="4" id="KW-0378">Hydrolase</keyword>
<dbReference type="GO" id="GO:0016891">
    <property type="term" value="F:RNA endonuclease activity producing 5'-phosphomonoesters, hydrolytic mechanism"/>
    <property type="evidence" value="ECO:0007669"/>
    <property type="project" value="TreeGrafter"/>
</dbReference>
<keyword evidence="5" id="KW-0442">Lipid degradation</keyword>
<proteinExistence type="inferred from homology"/>
<dbReference type="AlphaFoldDB" id="A0A848G4R3"/>
<dbReference type="EC" id="3.1.4.4" evidence="3"/>
<sequence length="195" mass="21109">MAVPAAALAPEPSHQVAARGTIEVVFSPWADGEAALLKAIDDARELILVQAYLFTSKPLARGLAAAHRRGVRVEVIVDADSNRQAAPGVVPELLAAGIPVYADNRHKIAHNKVMIFDPASSRAAVATGSYNFTRSARVSNAENLLILRGNPPLARAYQANWRRHRADARRIARLADLPGQKRKEDGRKPDRAPAH</sequence>
<dbReference type="InterPro" id="IPR025202">
    <property type="entry name" value="PLD-like_dom"/>
</dbReference>
<dbReference type="InterPro" id="IPR001736">
    <property type="entry name" value="PLipase_D/transphosphatidylase"/>
</dbReference>
<evidence type="ECO:0000259" key="8">
    <source>
        <dbReference type="PROSITE" id="PS50035"/>
    </source>
</evidence>
<evidence type="ECO:0000256" key="7">
    <source>
        <dbReference type="SAM" id="MobiDB-lite"/>
    </source>
</evidence>
<feature type="region of interest" description="Disordered" evidence="7">
    <location>
        <begin position="172"/>
        <end position="195"/>
    </location>
</feature>